<evidence type="ECO:0000313" key="4">
    <source>
        <dbReference type="EMBL" id="AZF87801.1"/>
    </source>
</evidence>
<evidence type="ECO:0000313" key="5">
    <source>
        <dbReference type="Proteomes" id="UP000277463"/>
    </source>
</evidence>
<accession>A0A3G8F0Z5</accession>
<dbReference type="Proteomes" id="UP000277463">
    <property type="component" value="Segment"/>
</dbReference>
<feature type="coiled-coil region" evidence="1">
    <location>
        <begin position="153"/>
        <end position="183"/>
    </location>
</feature>
<evidence type="ECO:0000259" key="2">
    <source>
        <dbReference type="Pfam" id="PF13472"/>
    </source>
</evidence>
<evidence type="ECO:0000256" key="1">
    <source>
        <dbReference type="SAM" id="Coils"/>
    </source>
</evidence>
<organism evidence="4 5">
    <name type="scientific">Proteus phage Mydo</name>
    <dbReference type="NCBI Taxonomy" id="2483610"/>
    <lineage>
        <taxon>Viruses</taxon>
        <taxon>Duplodnaviria</taxon>
        <taxon>Heunggongvirae</taxon>
        <taxon>Uroviricota</taxon>
        <taxon>Caudoviricetes</taxon>
        <taxon>Vequintavirinae</taxon>
        <taxon>Mydovirus</taxon>
        <taxon>Mydovirus mydo</taxon>
    </lineage>
</organism>
<dbReference type="Gene3D" id="2.10.10.80">
    <property type="match status" value="1"/>
</dbReference>
<name>A0A3G8F0Z5_9CAUD</name>
<dbReference type="InterPro" id="IPR013830">
    <property type="entry name" value="SGNH_hydro"/>
</dbReference>
<proteinExistence type="predicted"/>
<evidence type="ECO:0000259" key="3">
    <source>
        <dbReference type="Pfam" id="PF18668"/>
    </source>
</evidence>
<feature type="domain" description="Tail spike TSP1/Gp66 N-terminal" evidence="3">
    <location>
        <begin position="97"/>
        <end position="141"/>
    </location>
</feature>
<dbReference type="InterPro" id="IPR036514">
    <property type="entry name" value="SGNH_hydro_sf"/>
</dbReference>
<dbReference type="Pfam" id="PF18668">
    <property type="entry name" value="Tail_spike_N"/>
    <property type="match status" value="1"/>
</dbReference>
<keyword evidence="1" id="KW-0175">Coiled coil</keyword>
<dbReference type="Gene3D" id="2.60.120.1360">
    <property type="match status" value="1"/>
</dbReference>
<protein>
    <submittedName>
        <fullName evidence="4">Uncharacterized protein</fullName>
    </submittedName>
</protein>
<keyword evidence="5" id="KW-1185">Reference proteome</keyword>
<dbReference type="EMBL" id="MK024806">
    <property type="protein sequence ID" value="AZF87801.1"/>
    <property type="molecule type" value="Genomic_DNA"/>
</dbReference>
<reference evidence="5" key="1">
    <citation type="submission" date="2018-10" db="EMBL/GenBank/DDBJ databases">
        <title>Complete genome sequence of Proteus mirabilis phage Mydo.</title>
        <authorList>
            <person name="Jones B.T."/>
            <person name="Lessor L."/>
            <person name="Newkirk H.N."/>
            <person name="O'Leary C.J."/>
            <person name="Liu M."/>
        </authorList>
    </citation>
    <scope>NUCLEOTIDE SEQUENCE [LARGE SCALE GENOMIC DNA]</scope>
</reference>
<sequence>MALETIKIAELPSATQVVGDDYLVVEQPDKTKKAPVSQVISDLDLANKSSLTGPGGAGIIGTEDGEGVQKSLDTDRANTRELWRRALHDLGLTLVDGSFEEGAELTYTTDAIWHMSGAQCYTWSGTFPKSVPAGSTPSNSGSEWLTVGGLSLLDEVTEIKNEAVEARDQAEDARDEAQSYALQASELGNLYASTSEGLAATTDGQYFQVPLGSGSSVAFKVYKNNAGVAQEVAAVPGTGAITGTIREFPTLAAAQADADAGNIPVGSTAYYRSPDDSVLAIEVMNVAGTLTATGRKISAYSTVEKCLTIGQAGTSTNLVNFDDIDLEVGKRLSVTTGLTEPLAGYNTTGWIPVTPGQQLVFSVLGEIVDFYSSSRTFLSGAGQATRYVTVPAGAAWMRASYQPSMVYWIVDGTVLPSSVSPYGLVVRPDHIQSVPLEALPTITPEYLRTFQKSGTNLFNKNSRLRGYYISEYGTPIASAQYDASAMIAVESGKTYTSNAFMRFVTMYGAGGAPIKEASLTANTTTFTVPAGVTGVRVSIAVAAVATFALTEGTTTPAYTEFKWVASSTLPDGTPVEYMPKINDGAVSRAMIANEAISPDKTNFFTPSKNIFIAKTVTDGYYVNNNTGLLAANTTYSTSDYIPVKPSTTYTARVKGGRGPRTVAFYVDANTVIAPGVDAPSGDIYTFTTPANAKLMRLSPRTVDVALFQVQEGDTATDYETPGFAAKTELDGAPITWPNPAPVTTSVRPAYYGLERLRETRQRLRSLRYGKTGTTARLVVGMVGDSWTHNTGRYALKVATSLWRKYHASSAFVADGPIGRGFCSFGGIGSSLPNGDVVWNNRAVIQAGTADVSAYGTGNGPDACQAVLPTGTVLRLQGNETFTKGTTFTLFAEGGAGVVRHSWDSGITWQTSIDLSALAAGLQTVLLTGKPVSGAGQLWIEVVSGPVTLYGVNEVLPDVAGVLVHKLGATGTRVQQWASIDATHWKAGIAALGLNLLGITHGTNDQTTGRSKAQYKADILTLIDRAREANPCVDILLVAPAENQRTNNPIAMSAYADALYEIARDDRNVAYLDLQQWFGEKPADYSSTSGRPWFASDLIHPDPEMGGYAIADAWLFALGELSS</sequence>
<dbReference type="Gene3D" id="3.40.50.1110">
    <property type="entry name" value="SGNH hydrolase"/>
    <property type="match status" value="1"/>
</dbReference>
<dbReference type="InterPro" id="IPR040775">
    <property type="entry name" value="Tail_spike_N"/>
</dbReference>
<dbReference type="SUPFAM" id="SSF52266">
    <property type="entry name" value="SGNH hydrolase"/>
    <property type="match status" value="1"/>
</dbReference>
<gene>
    <name evidence="4" type="ORF">CPT_Mydo_249</name>
</gene>
<dbReference type="Pfam" id="PF13472">
    <property type="entry name" value="Lipase_GDSL_2"/>
    <property type="match status" value="1"/>
</dbReference>
<feature type="domain" description="SGNH hydrolase-type esterase" evidence="2">
    <location>
        <begin position="960"/>
        <end position="1103"/>
    </location>
</feature>